<gene>
    <name evidence="3" type="ORF">TIFTF001_006931</name>
</gene>
<dbReference type="SUPFAM" id="SSF53474">
    <property type="entry name" value="alpha/beta-Hydrolases"/>
    <property type="match status" value="1"/>
</dbReference>
<dbReference type="PANTHER" id="PTHR23024:SF467">
    <property type="entry name" value="CARBOXYLESTERASE 12-RELATED"/>
    <property type="match status" value="1"/>
</dbReference>
<name>A0AA87ZNY4_FICCA</name>
<dbReference type="EMBL" id="BTGU01000007">
    <property type="protein sequence ID" value="GMN37577.1"/>
    <property type="molecule type" value="Genomic_DNA"/>
</dbReference>
<dbReference type="Pfam" id="PF07859">
    <property type="entry name" value="Abhydrolase_3"/>
    <property type="match status" value="1"/>
</dbReference>
<proteinExistence type="inferred from homology"/>
<dbReference type="GO" id="GO:0016787">
    <property type="term" value="F:hydrolase activity"/>
    <property type="evidence" value="ECO:0007669"/>
    <property type="project" value="InterPro"/>
</dbReference>
<dbReference type="InterPro" id="IPR013094">
    <property type="entry name" value="AB_hydrolase_3"/>
</dbReference>
<evidence type="ECO:0000313" key="4">
    <source>
        <dbReference type="Proteomes" id="UP001187192"/>
    </source>
</evidence>
<reference evidence="3" key="1">
    <citation type="submission" date="2023-07" db="EMBL/GenBank/DDBJ databases">
        <title>draft genome sequence of fig (Ficus carica).</title>
        <authorList>
            <person name="Takahashi T."/>
            <person name="Nishimura K."/>
        </authorList>
    </citation>
    <scope>NUCLEOTIDE SEQUENCE</scope>
</reference>
<dbReference type="Proteomes" id="UP001187192">
    <property type="component" value="Unassembled WGS sequence"/>
</dbReference>
<evidence type="ECO:0000256" key="1">
    <source>
        <dbReference type="ARBA" id="ARBA00010515"/>
    </source>
</evidence>
<dbReference type="AlphaFoldDB" id="A0AA87ZNY4"/>
<protein>
    <recommendedName>
        <fullName evidence="2">Alpha/beta hydrolase fold-3 domain-containing protein</fullName>
    </recommendedName>
</protein>
<dbReference type="InterPro" id="IPR029058">
    <property type="entry name" value="AB_hydrolase_fold"/>
</dbReference>
<comment type="similarity">
    <text evidence="1">Belongs to the 'GDXG' lipolytic enzyme family.</text>
</comment>
<comment type="caution">
    <text evidence="3">The sequence shown here is derived from an EMBL/GenBank/DDBJ whole genome shotgun (WGS) entry which is preliminary data.</text>
</comment>
<accession>A0AA87ZNY4</accession>
<dbReference type="Gene3D" id="3.40.50.1820">
    <property type="entry name" value="alpha/beta hydrolase"/>
    <property type="match status" value="1"/>
</dbReference>
<keyword evidence="4" id="KW-1185">Reference proteome</keyword>
<dbReference type="PANTHER" id="PTHR23024">
    <property type="entry name" value="ARYLACETAMIDE DEACETYLASE"/>
    <property type="match status" value="1"/>
</dbReference>
<feature type="domain" description="Alpha/beta hydrolase fold-3" evidence="2">
    <location>
        <begin position="73"/>
        <end position="287"/>
    </location>
</feature>
<evidence type="ECO:0000313" key="3">
    <source>
        <dbReference type="EMBL" id="GMN37577.1"/>
    </source>
</evidence>
<evidence type="ECO:0000259" key="2">
    <source>
        <dbReference type="Pfam" id="PF07859"/>
    </source>
</evidence>
<organism evidence="3 4">
    <name type="scientific">Ficus carica</name>
    <name type="common">Common fig</name>
    <dbReference type="NCBI Taxonomy" id="3494"/>
    <lineage>
        <taxon>Eukaryota</taxon>
        <taxon>Viridiplantae</taxon>
        <taxon>Streptophyta</taxon>
        <taxon>Embryophyta</taxon>
        <taxon>Tracheophyta</taxon>
        <taxon>Spermatophyta</taxon>
        <taxon>Magnoliopsida</taxon>
        <taxon>eudicotyledons</taxon>
        <taxon>Gunneridae</taxon>
        <taxon>Pentapetalae</taxon>
        <taxon>rosids</taxon>
        <taxon>fabids</taxon>
        <taxon>Rosales</taxon>
        <taxon>Moraceae</taxon>
        <taxon>Ficeae</taxon>
        <taxon>Ficus</taxon>
    </lineage>
</organism>
<dbReference type="InterPro" id="IPR050466">
    <property type="entry name" value="Carboxylest/Gibb_receptor"/>
</dbReference>
<sequence length="311" mass="34279">MSNEIATDLTPIIKIYKDGRIERLRGTATVAAGLDPKTRVESTDVVISPETGRYIRLYIPNPTTKTPQKKPLLVYFHGGTYLTSSAADPYFHNYLNSLAASANVVIVSIDYRIGPENPLPAAFEDSWSALKWIASSDSDKWLSPHADRGRLFMAGDGAGANLSHQMALKYGLEGGVGGEVKLIGIVLVIPYFWGSARMSKQEEPFAAITDGLWRLALPTAKDMDDPIINPENEPNLGKLGCEKVLICLAEKDWFKARGLLYAELLKKSGWGGDLQVHEIKGVPHNFYLDHPETQQAAELMKIVSDFFRSTS</sequence>